<evidence type="ECO:0000259" key="10">
    <source>
        <dbReference type="Pfam" id="PF01272"/>
    </source>
</evidence>
<dbReference type="InterPro" id="IPR001437">
    <property type="entry name" value="Tscrpt_elong_fac_GreA/B_C"/>
</dbReference>
<keyword evidence="5 8" id="KW-0804">Transcription</keyword>
<dbReference type="AlphaFoldDB" id="A0A398DUP1"/>
<keyword evidence="13" id="KW-0648">Protein biosynthesis</keyword>
<dbReference type="PROSITE" id="PS00829">
    <property type="entry name" value="GREAB_1"/>
    <property type="match status" value="1"/>
</dbReference>
<dbReference type="Pfam" id="PF01272">
    <property type="entry name" value="GreA_GreB"/>
    <property type="match status" value="1"/>
</dbReference>
<name>A0A398DUP1_9BACT</name>
<dbReference type="GO" id="GO:0003677">
    <property type="term" value="F:DNA binding"/>
    <property type="evidence" value="ECO:0007669"/>
    <property type="project" value="UniProtKB-UniRule"/>
</dbReference>
<keyword evidence="4 8" id="KW-0238">DNA-binding</keyword>
<dbReference type="HAMAP" id="MF_00105">
    <property type="entry name" value="GreA_GreB"/>
    <property type="match status" value="1"/>
</dbReference>
<dbReference type="Proteomes" id="UP000266260">
    <property type="component" value="Unassembled WGS sequence"/>
</dbReference>
<dbReference type="PANTHER" id="PTHR30437">
    <property type="entry name" value="TRANSCRIPTION ELONGATION FACTOR GREA"/>
    <property type="match status" value="1"/>
</dbReference>
<evidence type="ECO:0000313" key="12">
    <source>
        <dbReference type="EMBL" id="RIE10313.1"/>
    </source>
</evidence>
<dbReference type="InterPro" id="IPR022691">
    <property type="entry name" value="Tscrpt_elong_fac_GreA/B_N"/>
</dbReference>
<proteinExistence type="inferred from homology"/>
<dbReference type="InterPro" id="IPR006359">
    <property type="entry name" value="Tscrpt_elong_fac_GreA"/>
</dbReference>
<evidence type="ECO:0000256" key="7">
    <source>
        <dbReference type="ARBA" id="ARBA00030776"/>
    </source>
</evidence>
<evidence type="ECO:0000256" key="5">
    <source>
        <dbReference type="ARBA" id="ARBA00023163"/>
    </source>
</evidence>
<evidence type="ECO:0000256" key="1">
    <source>
        <dbReference type="ARBA" id="ARBA00008213"/>
    </source>
</evidence>
<dbReference type="SUPFAM" id="SSF46557">
    <property type="entry name" value="GreA transcript cleavage protein, N-terminal domain"/>
    <property type="match status" value="1"/>
</dbReference>
<dbReference type="InterPro" id="IPR036805">
    <property type="entry name" value="Tscrpt_elong_fac_GreA/B_N_sf"/>
</dbReference>
<dbReference type="SUPFAM" id="SSF54534">
    <property type="entry name" value="FKBP-like"/>
    <property type="match status" value="1"/>
</dbReference>
<evidence type="ECO:0000313" key="15">
    <source>
        <dbReference type="Proteomes" id="UP000266489"/>
    </source>
</evidence>
<dbReference type="NCBIfam" id="TIGR01462">
    <property type="entry name" value="greA"/>
    <property type="match status" value="1"/>
</dbReference>
<evidence type="ECO:0000256" key="2">
    <source>
        <dbReference type="ARBA" id="ARBA00013729"/>
    </source>
</evidence>
<accession>A0A398DUP1</accession>
<feature type="domain" description="Transcription elongation factor GreA/GreB N-terminal" evidence="11">
    <location>
        <begin position="26"/>
        <end position="95"/>
    </location>
</feature>
<protein>
    <recommendedName>
        <fullName evidence="2 8">Transcription elongation factor GreA</fullName>
    </recommendedName>
    <alternativeName>
        <fullName evidence="7 8">Transcript cleavage factor GreA</fullName>
    </alternativeName>
</protein>
<comment type="function">
    <text evidence="6 8 9">Necessary for efficient RNA polymerase transcription elongation past template-encoded arresting sites. The arresting sites in DNA have the property of trapping a certain fraction of elongating RNA polymerases that pass through, resulting in locked ternary complexes. Cleavage of the nascent transcript by cleavage factors such as GreA or GreB allows the resumption of elongation from the new 3'terminus. GreA releases sequences of 2 to 3 nucleotides.</text>
</comment>
<dbReference type="InterPro" id="IPR018151">
    <property type="entry name" value="TF_GreA/GreB_CS"/>
</dbReference>
<dbReference type="EMBL" id="QXIT01000031">
    <property type="protein sequence ID" value="RIE10313.1"/>
    <property type="molecule type" value="Genomic_DNA"/>
</dbReference>
<dbReference type="OrthoDB" id="9808774at2"/>
<comment type="similarity">
    <text evidence="1 8 9">Belongs to the GreA/GreB family.</text>
</comment>
<dbReference type="Gene3D" id="1.10.287.180">
    <property type="entry name" value="Transcription elongation factor, GreA/GreB, N-terminal domain"/>
    <property type="match status" value="1"/>
</dbReference>
<evidence type="ECO:0000259" key="11">
    <source>
        <dbReference type="Pfam" id="PF03449"/>
    </source>
</evidence>
<dbReference type="Pfam" id="PF03449">
    <property type="entry name" value="GreA_GreB_N"/>
    <property type="match status" value="1"/>
</dbReference>
<dbReference type="GO" id="GO:0006354">
    <property type="term" value="P:DNA-templated transcription elongation"/>
    <property type="evidence" value="ECO:0007669"/>
    <property type="project" value="TreeGrafter"/>
</dbReference>
<keyword evidence="14" id="KW-1185">Reference proteome</keyword>
<dbReference type="InterPro" id="IPR028624">
    <property type="entry name" value="Tscrpt_elong_fac_GreA/B"/>
</dbReference>
<evidence type="ECO:0000256" key="4">
    <source>
        <dbReference type="ARBA" id="ARBA00023125"/>
    </source>
</evidence>
<dbReference type="NCBIfam" id="NF001263">
    <property type="entry name" value="PRK00226.1-4"/>
    <property type="match status" value="1"/>
</dbReference>
<dbReference type="EMBL" id="QXIU01000037">
    <property type="protein sequence ID" value="RIE15014.1"/>
    <property type="molecule type" value="Genomic_DNA"/>
</dbReference>
<organism evidence="13 15">
    <name type="scientific">Candidatus Cryosericum odellii</name>
    <dbReference type="NCBI Taxonomy" id="2290917"/>
    <lineage>
        <taxon>Bacteria</taxon>
        <taxon>Pseudomonadati</taxon>
        <taxon>Caldisericota/Cryosericota group</taxon>
        <taxon>Candidatus Cryosericota</taxon>
        <taxon>Candidatus Cryosericia</taxon>
        <taxon>Candidatus Cryosericales</taxon>
        <taxon>Candidatus Cryosericaceae</taxon>
        <taxon>Candidatus Cryosericum</taxon>
    </lineage>
</organism>
<dbReference type="GO" id="GO:0032784">
    <property type="term" value="P:regulation of DNA-templated transcription elongation"/>
    <property type="evidence" value="ECO:0007669"/>
    <property type="project" value="UniProtKB-UniRule"/>
</dbReference>
<sequence length="178" mass="20190">MHDEEELSDEGIEITNVREDEEEKLYISPSQHKKMLEELDRLKTKERLRIAERIKEAKGFGDLSENAEYEEAKKEQAFIEGTIMDVERQLEHSVVVEPGDTGTGEVHMGCKVQVLDVETAKTRWFTIVGNLEADPMEGHISIDSPVGKALVGKREKETVAVRIPKGRVTYKILSIEKV</sequence>
<comment type="caution">
    <text evidence="13">The sequence shown here is derived from an EMBL/GenBank/DDBJ whole genome shotgun (WGS) entry which is preliminary data.</text>
</comment>
<evidence type="ECO:0000256" key="3">
    <source>
        <dbReference type="ARBA" id="ARBA00023015"/>
    </source>
</evidence>
<keyword evidence="3 8" id="KW-0805">Transcription regulation</keyword>
<accession>A0A398D6E6</accession>
<dbReference type="GO" id="GO:0003746">
    <property type="term" value="F:translation elongation factor activity"/>
    <property type="evidence" value="ECO:0007669"/>
    <property type="project" value="UniProtKB-KW"/>
</dbReference>
<evidence type="ECO:0000313" key="14">
    <source>
        <dbReference type="Proteomes" id="UP000266260"/>
    </source>
</evidence>
<evidence type="ECO:0000256" key="9">
    <source>
        <dbReference type="RuleBase" id="RU000556"/>
    </source>
</evidence>
<dbReference type="InterPro" id="IPR036953">
    <property type="entry name" value="GreA/GreB_C_sf"/>
</dbReference>
<dbReference type="GO" id="GO:0070063">
    <property type="term" value="F:RNA polymerase binding"/>
    <property type="evidence" value="ECO:0007669"/>
    <property type="project" value="InterPro"/>
</dbReference>
<dbReference type="Gene3D" id="3.10.50.30">
    <property type="entry name" value="Transcription elongation factor, GreA/GreB, C-terminal domain"/>
    <property type="match status" value="1"/>
</dbReference>
<dbReference type="PIRSF" id="PIRSF006092">
    <property type="entry name" value="GreA_GreB"/>
    <property type="match status" value="1"/>
</dbReference>
<dbReference type="FunFam" id="3.10.50.30:FF:000001">
    <property type="entry name" value="Transcription elongation factor GreA"/>
    <property type="match status" value="1"/>
</dbReference>
<dbReference type="FunFam" id="1.10.287.180:FF:000001">
    <property type="entry name" value="Transcription elongation factor GreA"/>
    <property type="match status" value="1"/>
</dbReference>
<keyword evidence="13" id="KW-0251">Elongation factor</keyword>
<evidence type="ECO:0000256" key="8">
    <source>
        <dbReference type="HAMAP-Rule" id="MF_00105"/>
    </source>
</evidence>
<gene>
    <name evidence="8 13" type="primary">greA</name>
    <name evidence="13" type="ORF">SMC5_01380</name>
    <name evidence="12" type="ORF">SMC6_01540</name>
</gene>
<dbReference type="PANTHER" id="PTHR30437:SF4">
    <property type="entry name" value="TRANSCRIPTION ELONGATION FACTOR GREA"/>
    <property type="match status" value="1"/>
</dbReference>
<feature type="domain" description="Transcription elongation factor GreA/GreB C-terminal" evidence="10">
    <location>
        <begin position="103"/>
        <end position="176"/>
    </location>
</feature>
<evidence type="ECO:0000256" key="6">
    <source>
        <dbReference type="ARBA" id="ARBA00024916"/>
    </source>
</evidence>
<dbReference type="Proteomes" id="UP000266489">
    <property type="component" value="Unassembled WGS sequence"/>
</dbReference>
<evidence type="ECO:0000313" key="13">
    <source>
        <dbReference type="EMBL" id="RIE15014.1"/>
    </source>
</evidence>
<dbReference type="InterPro" id="IPR023459">
    <property type="entry name" value="Tscrpt_elong_fac_GreA/B_fam"/>
</dbReference>
<reference evidence="14 15" key="1">
    <citation type="submission" date="2018-09" db="EMBL/GenBank/DDBJ databases">
        <title>Discovery and Ecogenomic Context for Candidatus Cryosericales, a Global Caldiserica Order Active in Thawing Permafrost.</title>
        <authorList>
            <person name="Martinez M.A."/>
            <person name="Woodcroft B.J."/>
            <person name="Ignacio Espinoza J.C."/>
            <person name="Zayed A."/>
            <person name="Singleton C.M."/>
            <person name="Boyd J."/>
            <person name="Li Y.-F."/>
            <person name="Purvine S."/>
            <person name="Maughan H."/>
            <person name="Hodgkins S.B."/>
            <person name="Anderson D."/>
            <person name="Sederholm M."/>
            <person name="Temperton B."/>
            <person name="Saleska S.R."/>
            <person name="Tyson G.W."/>
            <person name="Rich V.I."/>
        </authorList>
    </citation>
    <scope>NUCLEOTIDE SEQUENCE [LARGE SCALE GENOMIC DNA]</scope>
    <source>
        <strain evidence="13 15">SMC5</strain>
        <strain evidence="12 14">SMC6</strain>
    </source>
</reference>